<dbReference type="GO" id="GO:0006313">
    <property type="term" value="P:DNA transposition"/>
    <property type="evidence" value="ECO:0007669"/>
    <property type="project" value="InterPro"/>
</dbReference>
<evidence type="ECO:0000313" key="1">
    <source>
        <dbReference type="EMBL" id="OAT79296.1"/>
    </source>
</evidence>
<comment type="caution">
    <text evidence="1">The sequence shown here is derived from an EMBL/GenBank/DDBJ whole genome shotgun (WGS) entry which is preliminary data.</text>
</comment>
<dbReference type="OrthoDB" id="1707197at2"/>
<dbReference type="EMBL" id="LYVF01000204">
    <property type="protein sequence ID" value="OAT79296.1"/>
    <property type="molecule type" value="Genomic_DNA"/>
</dbReference>
<dbReference type="SUPFAM" id="SSF46689">
    <property type="entry name" value="Homeodomain-like"/>
    <property type="match status" value="1"/>
</dbReference>
<name>A0A1B7LAE0_9FIRM</name>
<dbReference type="GO" id="GO:0004803">
    <property type="term" value="F:transposase activity"/>
    <property type="evidence" value="ECO:0007669"/>
    <property type="project" value="InterPro"/>
</dbReference>
<accession>A0A1B7LAE0</accession>
<keyword evidence="2" id="KW-1185">Reference proteome</keyword>
<reference evidence="1 2" key="1">
    <citation type="submission" date="2016-04" db="EMBL/GenBank/DDBJ databases">
        <authorList>
            <person name="Evans L.H."/>
            <person name="Alamgir A."/>
            <person name="Owens N."/>
            <person name="Weber N.D."/>
            <person name="Virtaneva K."/>
            <person name="Barbian K."/>
            <person name="Babar A."/>
            <person name="Rosenke K."/>
        </authorList>
    </citation>
    <scope>NUCLEOTIDE SEQUENCE [LARGE SCALE GENOMIC DNA]</scope>
    <source>
        <strain evidence="1 2">LMa1</strain>
    </source>
</reference>
<dbReference type="InterPro" id="IPR009057">
    <property type="entry name" value="Homeodomain-like_sf"/>
</dbReference>
<dbReference type="GO" id="GO:0003677">
    <property type="term" value="F:DNA binding"/>
    <property type="evidence" value="ECO:0007669"/>
    <property type="project" value="InterPro"/>
</dbReference>
<dbReference type="STRING" id="1838280.A6M21_16450"/>
<dbReference type="Proteomes" id="UP000078532">
    <property type="component" value="Unassembled WGS sequence"/>
</dbReference>
<evidence type="ECO:0000313" key="2">
    <source>
        <dbReference type="Proteomes" id="UP000078532"/>
    </source>
</evidence>
<dbReference type="InterPro" id="IPR002514">
    <property type="entry name" value="Transposase_8"/>
</dbReference>
<protein>
    <submittedName>
        <fullName evidence="1">Transposase</fullName>
    </submittedName>
</protein>
<proteinExistence type="predicted"/>
<dbReference type="RefSeq" id="WP_066671998.1">
    <property type="nucleotide sequence ID" value="NZ_LYVF01000204.1"/>
</dbReference>
<dbReference type="AlphaFoldDB" id="A0A1B7LAE0"/>
<organism evidence="1 2">
    <name type="scientific">Desulfotomaculum copahuensis</name>
    <dbReference type="NCBI Taxonomy" id="1838280"/>
    <lineage>
        <taxon>Bacteria</taxon>
        <taxon>Bacillati</taxon>
        <taxon>Bacillota</taxon>
        <taxon>Clostridia</taxon>
        <taxon>Eubacteriales</taxon>
        <taxon>Desulfotomaculaceae</taxon>
        <taxon>Desulfotomaculum</taxon>
    </lineage>
</organism>
<gene>
    <name evidence="1" type="ORF">A6M21_16450</name>
</gene>
<sequence length="108" mass="12643">MTRKRYPKEFKDQLIQEVAEIGNAVPVAKRHEVNLKTLYRWISQSRHKAWQVTSAGTKKTAVYIPSHQEFRQLESENEKLKKILGEKDLEIAILRDLVKKQPPGFQTE</sequence>
<dbReference type="Pfam" id="PF01527">
    <property type="entry name" value="HTH_Tnp_1"/>
    <property type="match status" value="1"/>
</dbReference>